<dbReference type="PANTHER" id="PTHR39624">
    <property type="entry name" value="PROTEIN INVOLVED IN RIMO-MEDIATED BETA-METHYLTHIOLATION OF RIBOSOMAL PROTEIN S12 YCAO"/>
    <property type="match status" value="1"/>
</dbReference>
<reference evidence="1 2" key="1">
    <citation type="submission" date="2019-06" db="EMBL/GenBank/DDBJ databases">
        <title>Sequencing the genomes of 1000 actinobacteria strains.</title>
        <authorList>
            <person name="Klenk H.-P."/>
        </authorList>
    </citation>
    <scope>NUCLEOTIDE SEQUENCE [LARGE SCALE GENOMIC DNA]</scope>
    <source>
        <strain evidence="1 2">DSM 45456</strain>
    </source>
</reference>
<comment type="caution">
    <text evidence="1">The sequence shown here is derived from an EMBL/GenBank/DDBJ whole genome shotgun (WGS) entry which is preliminary data.</text>
</comment>
<name>A0A543J7Z9_9PSEU</name>
<dbReference type="EMBL" id="VFPP01000001">
    <property type="protein sequence ID" value="TQM78954.1"/>
    <property type="molecule type" value="Genomic_DNA"/>
</dbReference>
<dbReference type="RefSeq" id="WP_141975898.1">
    <property type="nucleotide sequence ID" value="NZ_VFPP01000001.1"/>
</dbReference>
<evidence type="ECO:0000313" key="1">
    <source>
        <dbReference type="EMBL" id="TQM78954.1"/>
    </source>
</evidence>
<dbReference type="OrthoDB" id="9789573at2"/>
<dbReference type="PANTHER" id="PTHR39624:SF2">
    <property type="entry name" value="OSMC-LIKE PROTEIN"/>
    <property type="match status" value="1"/>
</dbReference>
<evidence type="ECO:0000313" key="2">
    <source>
        <dbReference type="Proteomes" id="UP000316628"/>
    </source>
</evidence>
<keyword evidence="2" id="KW-1185">Reference proteome</keyword>
<protein>
    <submittedName>
        <fullName evidence="1">Putative OsmC-like protein</fullName>
    </submittedName>
</protein>
<accession>A0A543J7Z9</accession>
<organism evidence="1 2">
    <name type="scientific">Saccharothrix saharensis</name>
    <dbReference type="NCBI Taxonomy" id="571190"/>
    <lineage>
        <taxon>Bacteria</taxon>
        <taxon>Bacillati</taxon>
        <taxon>Actinomycetota</taxon>
        <taxon>Actinomycetes</taxon>
        <taxon>Pseudonocardiales</taxon>
        <taxon>Pseudonocardiaceae</taxon>
        <taxon>Saccharothrix</taxon>
    </lineage>
</organism>
<dbReference type="Gene3D" id="3.30.300.20">
    <property type="match status" value="1"/>
</dbReference>
<sequence length="141" mass="15433">MTTTTATTSVEVAYESGEEYVVRIGDHEVRTDQPRESGGHDLGPSPVELLVASMAACTAFYAGRFLDRHGESRHGLAVTAEYRTASDPLARVAEVYLAVRVPRGMSERRKAALLAVVQHCTVHNTLRRAPEIVIELNEVES</sequence>
<proteinExistence type="predicted"/>
<dbReference type="Proteomes" id="UP000316628">
    <property type="component" value="Unassembled WGS sequence"/>
</dbReference>
<dbReference type="Pfam" id="PF02566">
    <property type="entry name" value="OsmC"/>
    <property type="match status" value="1"/>
</dbReference>
<dbReference type="InterPro" id="IPR015946">
    <property type="entry name" value="KH_dom-like_a/b"/>
</dbReference>
<dbReference type="InterPro" id="IPR036102">
    <property type="entry name" value="OsmC/Ohrsf"/>
</dbReference>
<dbReference type="InterPro" id="IPR003718">
    <property type="entry name" value="OsmC/Ohr_fam"/>
</dbReference>
<dbReference type="SUPFAM" id="SSF82784">
    <property type="entry name" value="OsmC-like"/>
    <property type="match status" value="1"/>
</dbReference>
<gene>
    <name evidence="1" type="ORF">FHX81_1244</name>
</gene>
<dbReference type="AlphaFoldDB" id="A0A543J7Z9"/>